<protein>
    <submittedName>
        <fullName evidence="3">9074_t:CDS:1</fullName>
    </submittedName>
</protein>
<feature type="non-terminal residue" evidence="3">
    <location>
        <position position="1"/>
    </location>
</feature>
<sequence>KLYAYNPSFAMSADDQLAKNFESAYKFLRQSSSALTDTIKLKFYGYYKAATIGKCTAAKPSLFDFVGREKWNAWKAVDALDKEEAMRKYIELLESLNVGWDVNWKVGPDEVNNEVLELKEPKERLRIGGVAVSTLACASDEEEDDDESDRQDIFYFSKTNKSAELVELLKSNTIDVN</sequence>
<evidence type="ECO:0000313" key="3">
    <source>
        <dbReference type="EMBL" id="CAG8661086.1"/>
    </source>
</evidence>
<dbReference type="EMBL" id="CAJVPJ010005401">
    <property type="protein sequence ID" value="CAG8661086.1"/>
    <property type="molecule type" value="Genomic_DNA"/>
</dbReference>
<evidence type="ECO:0000259" key="2">
    <source>
        <dbReference type="PROSITE" id="PS51228"/>
    </source>
</evidence>
<dbReference type="SUPFAM" id="SSF47027">
    <property type="entry name" value="Acyl-CoA binding protein"/>
    <property type="match status" value="1"/>
</dbReference>
<keyword evidence="1" id="KW-0446">Lipid-binding</keyword>
<accession>A0A9N9H6S5</accession>
<proteinExistence type="predicted"/>
<feature type="non-terminal residue" evidence="3">
    <location>
        <position position="177"/>
    </location>
</feature>
<dbReference type="InterPro" id="IPR035984">
    <property type="entry name" value="Acyl-CoA-binding_sf"/>
</dbReference>
<dbReference type="InterPro" id="IPR000582">
    <property type="entry name" value="Acyl-CoA-binding_protein"/>
</dbReference>
<dbReference type="Pfam" id="PF00887">
    <property type="entry name" value="ACBP"/>
    <property type="match status" value="1"/>
</dbReference>
<dbReference type="GO" id="GO:0005737">
    <property type="term" value="C:cytoplasm"/>
    <property type="evidence" value="ECO:0007669"/>
    <property type="project" value="TreeGrafter"/>
</dbReference>
<dbReference type="GO" id="GO:0000062">
    <property type="term" value="F:fatty-acyl-CoA binding"/>
    <property type="evidence" value="ECO:0007669"/>
    <property type="project" value="InterPro"/>
</dbReference>
<dbReference type="Gene3D" id="1.20.80.10">
    <property type="match status" value="1"/>
</dbReference>
<name>A0A9N9H6S5_9GLOM</name>
<dbReference type="OrthoDB" id="346910at2759"/>
<feature type="domain" description="ACB" evidence="2">
    <location>
        <begin position="17"/>
        <end position="102"/>
    </location>
</feature>
<dbReference type="InterPro" id="IPR014352">
    <property type="entry name" value="FERM/acyl-CoA-bd_prot_sf"/>
</dbReference>
<dbReference type="PANTHER" id="PTHR23310:SF77">
    <property type="entry name" value="LD25952P"/>
    <property type="match status" value="1"/>
</dbReference>
<comment type="caution">
    <text evidence="3">The sequence shown here is derived from an EMBL/GenBank/DDBJ whole genome shotgun (WGS) entry which is preliminary data.</text>
</comment>
<gene>
    <name evidence="3" type="ORF">POCULU_LOCUS10460</name>
</gene>
<dbReference type="Proteomes" id="UP000789572">
    <property type="component" value="Unassembled WGS sequence"/>
</dbReference>
<dbReference type="PROSITE" id="PS51228">
    <property type="entry name" value="ACB_2"/>
    <property type="match status" value="1"/>
</dbReference>
<evidence type="ECO:0000256" key="1">
    <source>
        <dbReference type="ARBA" id="ARBA00023121"/>
    </source>
</evidence>
<reference evidence="3" key="1">
    <citation type="submission" date="2021-06" db="EMBL/GenBank/DDBJ databases">
        <authorList>
            <person name="Kallberg Y."/>
            <person name="Tangrot J."/>
            <person name="Rosling A."/>
        </authorList>
    </citation>
    <scope>NUCLEOTIDE SEQUENCE</scope>
    <source>
        <strain evidence="3">IA702</strain>
    </source>
</reference>
<dbReference type="PRINTS" id="PR00689">
    <property type="entry name" value="ACOABINDINGP"/>
</dbReference>
<dbReference type="GO" id="GO:0006631">
    <property type="term" value="P:fatty acid metabolic process"/>
    <property type="evidence" value="ECO:0007669"/>
    <property type="project" value="TreeGrafter"/>
</dbReference>
<organism evidence="3 4">
    <name type="scientific">Paraglomus occultum</name>
    <dbReference type="NCBI Taxonomy" id="144539"/>
    <lineage>
        <taxon>Eukaryota</taxon>
        <taxon>Fungi</taxon>
        <taxon>Fungi incertae sedis</taxon>
        <taxon>Mucoromycota</taxon>
        <taxon>Glomeromycotina</taxon>
        <taxon>Glomeromycetes</taxon>
        <taxon>Paraglomerales</taxon>
        <taxon>Paraglomeraceae</taxon>
        <taxon>Paraglomus</taxon>
    </lineage>
</organism>
<dbReference type="AlphaFoldDB" id="A0A9N9H6S5"/>
<keyword evidence="4" id="KW-1185">Reference proteome</keyword>
<evidence type="ECO:0000313" key="4">
    <source>
        <dbReference type="Proteomes" id="UP000789572"/>
    </source>
</evidence>
<dbReference type="PANTHER" id="PTHR23310">
    <property type="entry name" value="ACYL-COA-BINDING PROTEIN, ACBP"/>
    <property type="match status" value="1"/>
</dbReference>